<protein>
    <recommendedName>
        <fullName evidence="4">Fibronectin type-III domain-containing protein</fullName>
    </recommendedName>
</protein>
<gene>
    <name evidence="2" type="ORF">GCM10009741_71220</name>
</gene>
<reference evidence="3" key="1">
    <citation type="journal article" date="2019" name="Int. J. Syst. Evol. Microbiol.">
        <title>The Global Catalogue of Microorganisms (GCM) 10K type strain sequencing project: providing services to taxonomists for standard genome sequencing and annotation.</title>
        <authorList>
            <consortium name="The Broad Institute Genomics Platform"/>
            <consortium name="The Broad Institute Genome Sequencing Center for Infectious Disease"/>
            <person name="Wu L."/>
            <person name="Ma J."/>
        </authorList>
    </citation>
    <scope>NUCLEOTIDE SEQUENCE [LARGE SCALE GENOMIC DNA]</scope>
    <source>
        <strain evidence="3">JCM 14303</strain>
    </source>
</reference>
<accession>A0ABP4N901</accession>
<feature type="signal peptide" evidence="1">
    <location>
        <begin position="1"/>
        <end position="26"/>
    </location>
</feature>
<evidence type="ECO:0000256" key="1">
    <source>
        <dbReference type="SAM" id="SignalP"/>
    </source>
</evidence>
<evidence type="ECO:0008006" key="4">
    <source>
        <dbReference type="Google" id="ProtNLM"/>
    </source>
</evidence>
<comment type="caution">
    <text evidence="2">The sequence shown here is derived from an EMBL/GenBank/DDBJ whole genome shotgun (WGS) entry which is preliminary data.</text>
</comment>
<name>A0ABP4N901_9ACTN</name>
<dbReference type="EMBL" id="BAAANC010000004">
    <property type="protein sequence ID" value="GAA1556382.1"/>
    <property type="molecule type" value="Genomic_DNA"/>
</dbReference>
<evidence type="ECO:0000313" key="3">
    <source>
        <dbReference type="Proteomes" id="UP001500363"/>
    </source>
</evidence>
<sequence>MQKKLMALSVAAGMLGSVLTATEAFAADPAPTGVTITWKDATHAFVRVTWTDEGDLPNKVVVRAPSTMATLLPVFVPAGAANVVDYPATRLPMDADALQIEVSAGTAAGETGPAGVSPQFDTTAAVPVTKVSATISGSSAMRVRWKPIVSSTTDRTPSDPLDLDGTTLYTPRVVAGGKITDLAAASKATEISFTGPPPPYRFEVLTSNEWGSRSSEVVTAATSGLTAVIPAWVKSGSPLSEPAITGTFAGDSAQVILQARNTATSPWYVVASQMNYEGTYRLGLGAVGSRQYRVQVPNRVNEFSNVVHFGGFSQTQAMTVQNNAWSVRWEPAAVKRGQTAMAAMSHSPAAVYSVILQRWTGTTWSTVGPVKAASGSARGYVKGGALGRVAYRYYLPATTVKGLWYAAAYSPNFVLTTTP</sequence>
<dbReference type="Proteomes" id="UP001500363">
    <property type="component" value="Unassembled WGS sequence"/>
</dbReference>
<evidence type="ECO:0000313" key="2">
    <source>
        <dbReference type="EMBL" id="GAA1556382.1"/>
    </source>
</evidence>
<organism evidence="2 3">
    <name type="scientific">Kribbella lupini</name>
    <dbReference type="NCBI Taxonomy" id="291602"/>
    <lineage>
        <taxon>Bacteria</taxon>
        <taxon>Bacillati</taxon>
        <taxon>Actinomycetota</taxon>
        <taxon>Actinomycetes</taxon>
        <taxon>Propionibacteriales</taxon>
        <taxon>Kribbellaceae</taxon>
        <taxon>Kribbella</taxon>
    </lineage>
</organism>
<keyword evidence="1" id="KW-0732">Signal</keyword>
<feature type="chain" id="PRO_5047085135" description="Fibronectin type-III domain-containing protein" evidence="1">
    <location>
        <begin position="27"/>
        <end position="419"/>
    </location>
</feature>
<keyword evidence="3" id="KW-1185">Reference proteome</keyword>
<proteinExistence type="predicted"/>